<comment type="similarity">
    <text evidence="3 4">Belongs to the TonB-dependent receptor family.</text>
</comment>
<dbReference type="Pfam" id="PF00593">
    <property type="entry name" value="TonB_dep_Rec_b-barrel"/>
    <property type="match status" value="1"/>
</dbReference>
<name>A0ABS6SJN3_9SPHN</name>
<dbReference type="Pfam" id="PF07715">
    <property type="entry name" value="Plug"/>
    <property type="match status" value="1"/>
</dbReference>
<dbReference type="PANTHER" id="PTHR32552">
    <property type="entry name" value="FERRICHROME IRON RECEPTOR-RELATED"/>
    <property type="match status" value="1"/>
</dbReference>
<keyword evidence="3" id="KW-0998">Cell outer membrane</keyword>
<comment type="subcellular location">
    <subcellularLocation>
        <location evidence="3">Cell outer membrane</location>
        <topology evidence="3">Multi-pass membrane protein</topology>
    </subcellularLocation>
</comment>
<dbReference type="PROSITE" id="PS52016">
    <property type="entry name" value="TONB_DEPENDENT_REC_3"/>
    <property type="match status" value="1"/>
</dbReference>
<dbReference type="InterPro" id="IPR000531">
    <property type="entry name" value="Beta-barrel_TonB"/>
</dbReference>
<gene>
    <name evidence="8" type="ORF">KCG45_03440</name>
</gene>
<accession>A0ABS6SJN3</accession>
<organism evidence="8 9">
    <name type="scientific">Erythrobacter ani</name>
    <dbReference type="NCBI Taxonomy" id="2827235"/>
    <lineage>
        <taxon>Bacteria</taxon>
        <taxon>Pseudomonadati</taxon>
        <taxon>Pseudomonadota</taxon>
        <taxon>Alphaproteobacteria</taxon>
        <taxon>Sphingomonadales</taxon>
        <taxon>Erythrobacteraceae</taxon>
        <taxon>Erythrobacter/Porphyrobacter group</taxon>
        <taxon>Erythrobacter</taxon>
    </lineage>
</organism>
<keyword evidence="5" id="KW-0732">Signal</keyword>
<dbReference type="RefSeq" id="WP_218315706.1">
    <property type="nucleotide sequence ID" value="NZ_JAGSPB010000001.1"/>
</dbReference>
<keyword evidence="3" id="KW-0812">Transmembrane</keyword>
<protein>
    <submittedName>
        <fullName evidence="8">TonB-dependent receptor</fullName>
    </submittedName>
</protein>
<feature type="chain" id="PRO_5046268878" evidence="5">
    <location>
        <begin position="22"/>
        <end position="840"/>
    </location>
</feature>
<feature type="domain" description="TonB-dependent receptor-like beta-barrel" evidence="6">
    <location>
        <begin position="282"/>
        <end position="778"/>
    </location>
</feature>
<evidence type="ECO:0000256" key="5">
    <source>
        <dbReference type="SAM" id="SignalP"/>
    </source>
</evidence>
<evidence type="ECO:0000256" key="4">
    <source>
        <dbReference type="RuleBase" id="RU003357"/>
    </source>
</evidence>
<dbReference type="EMBL" id="JAGSPB010000001">
    <property type="protein sequence ID" value="MBV7265218.1"/>
    <property type="molecule type" value="Genomic_DNA"/>
</dbReference>
<evidence type="ECO:0000256" key="1">
    <source>
        <dbReference type="ARBA" id="ARBA00023065"/>
    </source>
</evidence>
<evidence type="ECO:0000259" key="7">
    <source>
        <dbReference type="Pfam" id="PF07715"/>
    </source>
</evidence>
<evidence type="ECO:0000256" key="3">
    <source>
        <dbReference type="PROSITE-ProRule" id="PRU01360"/>
    </source>
</evidence>
<sequence>MKMIVRSALLAATILTPGALAAQDNDNASSADAAEQDNDPDSGNVIIVTARKKEESIQDVPVAVSAFTSEDLFEQGIRDIEDLSRRTPGFVFDTPFGRQFDRPIIRGQANILGDSGVSVFIDNVNVTQSIRSLNFGDIDTIEIIKGPQSALFGRNTYSGAINITTRQPTNDFGGEFSFEIGEDNLYELLGNVRGPIVEDKVFFSIAARYYDFQSEFDIPSNANPSVGNESSFSIGGTLEVRPTPGWTTKFRLAYNEDDDGHFPIGLLGFEDLNVNVPGGIDLGGDQPFFQGVVPTAPPNPSGPPQIPDVIGPGGGLEREEFFFSMNNEFELGEYTLVSTFGYTREDFRDLIDSDGQPESFGTARIFGPFPAVFAPPPAPPGTIIGVGVGLLPFDFTTNDDDLQETYVAEIRLDSPQDRPFRWRIGGYYFRNDEEDDVLLDAFTPERDAAIIASEQATLSQVAAAFGAAFAFNAAGPLDLAPPPPEESTIENFSVFGSVAYDFSDRLTATAELRWAEEQQRLRVFDRDTGVLTSLADGSPFDVEATFNAVTPRFIIDFDATPDNLVYASASRGTKPGGFNGAQGFEFGFGTFDEESVWQFELGSKNAFFNNQLIFNIAGFFSTLTDYQLTENLAALGAASTVGSVTANLGDVDIFGVEIDAIWSPQALPGVTLGGNYAWTDTEFTDGTEATQGAVFGDPDLTGQSLPRQARHQASFYADYDVELTDDFSALFSVNGNYLSSRFAQVQNLAETGESFELDARITFDYRDNLSLTFYGRNLTNEDAPLGVLRFLDPSGGNGSFVVNGVVIENGFNLASAGQSRGFQYNNRRSRRFGAILRYRF</sequence>
<keyword evidence="1" id="KW-0406">Ion transport</keyword>
<evidence type="ECO:0000259" key="6">
    <source>
        <dbReference type="Pfam" id="PF00593"/>
    </source>
</evidence>
<feature type="signal peptide" evidence="5">
    <location>
        <begin position="1"/>
        <end position="21"/>
    </location>
</feature>
<dbReference type="InterPro" id="IPR012910">
    <property type="entry name" value="Plug_dom"/>
</dbReference>
<proteinExistence type="inferred from homology"/>
<keyword evidence="3 4" id="KW-0472">Membrane</keyword>
<keyword evidence="3" id="KW-0813">Transport</keyword>
<keyword evidence="8" id="KW-0675">Receptor</keyword>
<keyword evidence="3" id="KW-1134">Transmembrane beta strand</keyword>
<dbReference type="PANTHER" id="PTHR32552:SF81">
    <property type="entry name" value="TONB-DEPENDENT OUTER MEMBRANE RECEPTOR"/>
    <property type="match status" value="1"/>
</dbReference>
<dbReference type="InterPro" id="IPR039426">
    <property type="entry name" value="TonB-dep_rcpt-like"/>
</dbReference>
<evidence type="ECO:0000313" key="8">
    <source>
        <dbReference type="EMBL" id="MBV7265218.1"/>
    </source>
</evidence>
<keyword evidence="2 4" id="KW-0798">TonB box</keyword>
<keyword evidence="9" id="KW-1185">Reference proteome</keyword>
<evidence type="ECO:0000256" key="2">
    <source>
        <dbReference type="ARBA" id="ARBA00023077"/>
    </source>
</evidence>
<dbReference type="Proteomes" id="UP000699975">
    <property type="component" value="Unassembled WGS sequence"/>
</dbReference>
<reference evidence="8 9" key="1">
    <citation type="submission" date="2021-04" db="EMBL/GenBank/DDBJ databases">
        <authorList>
            <person name="Pira H."/>
            <person name="Risdian C."/>
            <person name="Wink J."/>
        </authorList>
    </citation>
    <scope>NUCLEOTIDE SEQUENCE [LARGE SCALE GENOMIC DNA]</scope>
    <source>
        <strain evidence="8 9">WH131</strain>
    </source>
</reference>
<evidence type="ECO:0000313" key="9">
    <source>
        <dbReference type="Proteomes" id="UP000699975"/>
    </source>
</evidence>
<feature type="domain" description="TonB-dependent receptor plug" evidence="7">
    <location>
        <begin position="57"/>
        <end position="159"/>
    </location>
</feature>
<comment type="caution">
    <text evidence="8">The sequence shown here is derived from an EMBL/GenBank/DDBJ whole genome shotgun (WGS) entry which is preliminary data.</text>
</comment>